<dbReference type="InterPro" id="IPR036397">
    <property type="entry name" value="RNaseH_sf"/>
</dbReference>
<keyword evidence="3" id="KW-1185">Reference proteome</keyword>
<dbReference type="OrthoDB" id="5296404at2"/>
<dbReference type="EMBL" id="RZHG01000019">
    <property type="protein sequence ID" value="RUR30444.1"/>
    <property type="molecule type" value="Genomic_DNA"/>
</dbReference>
<feature type="domain" description="Tc1-like transposase DDE" evidence="1">
    <location>
        <begin position="13"/>
        <end position="89"/>
    </location>
</feature>
<protein>
    <recommendedName>
        <fullName evidence="1">Tc1-like transposase DDE domain-containing protein</fullName>
    </recommendedName>
</protein>
<dbReference type="Pfam" id="PF13358">
    <property type="entry name" value="DDE_3"/>
    <property type="match status" value="1"/>
</dbReference>
<dbReference type="AlphaFoldDB" id="A0A433KLI3"/>
<name>A0A433KLI3_9GAMM</name>
<dbReference type="Proteomes" id="UP000287336">
    <property type="component" value="Unassembled WGS sequence"/>
</dbReference>
<sequence length="90" mass="10643">MRRSRQADLPFDNGYSTTEVVIEAFDHFITHKSPDTFAIVVMGNASIQRSALFQRKRREWLNQRVYVITLPFYSPELNLIEILSRRVKQE</sequence>
<evidence type="ECO:0000259" key="1">
    <source>
        <dbReference type="Pfam" id="PF13358"/>
    </source>
</evidence>
<reference evidence="2 3" key="1">
    <citation type="submission" date="2018-12" db="EMBL/GenBank/DDBJ databases">
        <title>three novel Halomonas strain isolated from plants.</title>
        <authorList>
            <person name="Sun C."/>
        </authorList>
    </citation>
    <scope>NUCLEOTIDE SEQUENCE [LARGE SCALE GENOMIC DNA]</scope>
    <source>
        <strain evidence="2 3">DSM 19434</strain>
    </source>
</reference>
<evidence type="ECO:0000313" key="3">
    <source>
        <dbReference type="Proteomes" id="UP000287336"/>
    </source>
</evidence>
<comment type="caution">
    <text evidence="2">The sequence shown here is derived from an EMBL/GenBank/DDBJ whole genome shotgun (WGS) entry which is preliminary data.</text>
</comment>
<dbReference type="Gene3D" id="3.30.420.10">
    <property type="entry name" value="Ribonuclease H-like superfamily/Ribonuclease H"/>
    <property type="match status" value="1"/>
</dbReference>
<dbReference type="InterPro" id="IPR038717">
    <property type="entry name" value="Tc1-like_DDE_dom"/>
</dbReference>
<evidence type="ECO:0000313" key="2">
    <source>
        <dbReference type="EMBL" id="RUR30444.1"/>
    </source>
</evidence>
<accession>A0A433KLI3</accession>
<organism evidence="2 3">
    <name type="scientific">Vreelandella andesensis</name>
    <dbReference type="NCBI Taxonomy" id="447567"/>
    <lineage>
        <taxon>Bacteria</taxon>
        <taxon>Pseudomonadati</taxon>
        <taxon>Pseudomonadota</taxon>
        <taxon>Gammaproteobacteria</taxon>
        <taxon>Oceanospirillales</taxon>
        <taxon>Halomonadaceae</taxon>
        <taxon>Vreelandella</taxon>
    </lineage>
</organism>
<proteinExistence type="predicted"/>
<dbReference type="RefSeq" id="WP_126948076.1">
    <property type="nucleotide sequence ID" value="NZ_RZHG01000019.1"/>
</dbReference>
<gene>
    <name evidence="2" type="ORF">ELY33_10090</name>
</gene>
<dbReference type="GO" id="GO:0003676">
    <property type="term" value="F:nucleic acid binding"/>
    <property type="evidence" value="ECO:0007669"/>
    <property type="project" value="InterPro"/>
</dbReference>